<dbReference type="EMBL" id="DXFQ01000046">
    <property type="protein sequence ID" value="HIX19519.1"/>
    <property type="molecule type" value="Genomic_DNA"/>
</dbReference>
<dbReference type="PROSITE" id="PS51197">
    <property type="entry name" value="HTH_RRF2_2"/>
    <property type="match status" value="1"/>
</dbReference>
<accession>A0A9D2AGM0</accession>
<protein>
    <submittedName>
        <fullName evidence="2">Rrf2 family transcriptional regulator</fullName>
    </submittedName>
</protein>
<sequence>MMRISTKGRYALRIMIDLARHAQHEPISLRGIAERQNITSKYMEGIMALLLRHELLISSRGKMGGYRLSRSPEEYTVYEILCAAEGALAPVQCLSVQVNTCPLQDQCSTLPLWKGLELVVKDYLEKVTLADILERGERPENCASL</sequence>
<dbReference type="SUPFAM" id="SSF46785">
    <property type="entry name" value="Winged helix' DNA-binding domain"/>
    <property type="match status" value="1"/>
</dbReference>
<dbReference type="NCBIfam" id="TIGR00738">
    <property type="entry name" value="rrf2_super"/>
    <property type="match status" value="1"/>
</dbReference>
<dbReference type="InterPro" id="IPR036388">
    <property type="entry name" value="WH-like_DNA-bd_sf"/>
</dbReference>
<evidence type="ECO:0000256" key="1">
    <source>
        <dbReference type="ARBA" id="ARBA00023125"/>
    </source>
</evidence>
<dbReference type="Proteomes" id="UP000823964">
    <property type="component" value="Unassembled WGS sequence"/>
</dbReference>
<comment type="caution">
    <text evidence="2">The sequence shown here is derived from an EMBL/GenBank/DDBJ whole genome shotgun (WGS) entry which is preliminary data.</text>
</comment>
<dbReference type="Gene3D" id="1.10.10.10">
    <property type="entry name" value="Winged helix-like DNA-binding domain superfamily/Winged helix DNA-binding domain"/>
    <property type="match status" value="1"/>
</dbReference>
<evidence type="ECO:0000313" key="3">
    <source>
        <dbReference type="Proteomes" id="UP000823964"/>
    </source>
</evidence>
<evidence type="ECO:0000313" key="2">
    <source>
        <dbReference type="EMBL" id="HIX19519.1"/>
    </source>
</evidence>
<keyword evidence="1" id="KW-0238">DNA-binding</keyword>
<dbReference type="PANTHER" id="PTHR33221">
    <property type="entry name" value="WINGED HELIX-TURN-HELIX TRANSCRIPTIONAL REGULATOR, RRF2 FAMILY"/>
    <property type="match status" value="1"/>
</dbReference>
<organism evidence="2 3">
    <name type="scientific">Candidatus Akkermansia intestinigallinarum</name>
    <dbReference type="NCBI Taxonomy" id="2838431"/>
    <lineage>
        <taxon>Bacteria</taxon>
        <taxon>Pseudomonadati</taxon>
        <taxon>Verrucomicrobiota</taxon>
        <taxon>Verrucomicrobiia</taxon>
        <taxon>Verrucomicrobiales</taxon>
        <taxon>Akkermansiaceae</taxon>
        <taxon>Akkermansia</taxon>
    </lineage>
</organism>
<dbReference type="Pfam" id="PF02082">
    <property type="entry name" value="Rrf2"/>
    <property type="match status" value="1"/>
</dbReference>
<dbReference type="AlphaFoldDB" id="A0A9D2AGM0"/>
<gene>
    <name evidence="2" type="ORF">H9862_02820</name>
</gene>
<dbReference type="PANTHER" id="PTHR33221:SF5">
    <property type="entry name" value="HTH-TYPE TRANSCRIPTIONAL REGULATOR ISCR"/>
    <property type="match status" value="1"/>
</dbReference>
<name>A0A9D2AGM0_9BACT</name>
<reference evidence="2" key="2">
    <citation type="submission" date="2021-04" db="EMBL/GenBank/DDBJ databases">
        <authorList>
            <person name="Gilroy R."/>
        </authorList>
    </citation>
    <scope>NUCLEOTIDE SEQUENCE</scope>
    <source>
        <strain evidence="2">14975</strain>
    </source>
</reference>
<dbReference type="InterPro" id="IPR000944">
    <property type="entry name" value="Tscrpt_reg_Rrf2"/>
</dbReference>
<dbReference type="GO" id="GO:0003700">
    <property type="term" value="F:DNA-binding transcription factor activity"/>
    <property type="evidence" value="ECO:0007669"/>
    <property type="project" value="TreeGrafter"/>
</dbReference>
<dbReference type="InterPro" id="IPR036390">
    <property type="entry name" value="WH_DNA-bd_sf"/>
</dbReference>
<dbReference type="GO" id="GO:0003677">
    <property type="term" value="F:DNA binding"/>
    <property type="evidence" value="ECO:0007669"/>
    <property type="project" value="UniProtKB-KW"/>
</dbReference>
<dbReference type="GO" id="GO:0005829">
    <property type="term" value="C:cytosol"/>
    <property type="evidence" value="ECO:0007669"/>
    <property type="project" value="TreeGrafter"/>
</dbReference>
<proteinExistence type="predicted"/>
<reference evidence="2" key="1">
    <citation type="journal article" date="2021" name="PeerJ">
        <title>Extensive microbial diversity within the chicken gut microbiome revealed by metagenomics and culture.</title>
        <authorList>
            <person name="Gilroy R."/>
            <person name="Ravi A."/>
            <person name="Getino M."/>
            <person name="Pursley I."/>
            <person name="Horton D.L."/>
            <person name="Alikhan N.F."/>
            <person name="Baker D."/>
            <person name="Gharbi K."/>
            <person name="Hall N."/>
            <person name="Watson M."/>
            <person name="Adriaenssens E.M."/>
            <person name="Foster-Nyarko E."/>
            <person name="Jarju S."/>
            <person name="Secka A."/>
            <person name="Antonio M."/>
            <person name="Oren A."/>
            <person name="Chaudhuri R.R."/>
            <person name="La Ragione R."/>
            <person name="Hildebrand F."/>
            <person name="Pallen M.J."/>
        </authorList>
    </citation>
    <scope>NUCLEOTIDE SEQUENCE</scope>
    <source>
        <strain evidence="2">14975</strain>
    </source>
</reference>